<gene>
    <name evidence="2" type="ORF">AVEN_61521_1</name>
</gene>
<evidence type="ECO:0000313" key="2">
    <source>
        <dbReference type="EMBL" id="GBM73903.1"/>
    </source>
</evidence>
<reference evidence="2 3" key="1">
    <citation type="journal article" date="2019" name="Sci. Rep.">
        <title>Orb-weaving spider Araneus ventricosus genome elucidates the spidroin gene catalogue.</title>
        <authorList>
            <person name="Kono N."/>
            <person name="Nakamura H."/>
            <person name="Ohtoshi R."/>
            <person name="Moran D.A.P."/>
            <person name="Shinohara A."/>
            <person name="Yoshida Y."/>
            <person name="Fujiwara M."/>
            <person name="Mori M."/>
            <person name="Tomita M."/>
            <person name="Arakawa K."/>
        </authorList>
    </citation>
    <scope>NUCLEOTIDE SEQUENCE [LARGE SCALE GENOMIC DNA]</scope>
</reference>
<evidence type="ECO:0000256" key="1">
    <source>
        <dbReference type="SAM" id="MobiDB-lite"/>
    </source>
</evidence>
<protein>
    <submittedName>
        <fullName evidence="2">Uncharacterized protein</fullName>
    </submittedName>
</protein>
<dbReference type="Proteomes" id="UP000499080">
    <property type="component" value="Unassembled WGS sequence"/>
</dbReference>
<keyword evidence="3" id="KW-1185">Reference proteome</keyword>
<feature type="compositionally biased region" description="Low complexity" evidence="1">
    <location>
        <begin position="10"/>
        <end position="19"/>
    </location>
</feature>
<comment type="caution">
    <text evidence="2">The sequence shown here is derived from an EMBL/GenBank/DDBJ whole genome shotgun (WGS) entry which is preliminary data.</text>
</comment>
<organism evidence="2 3">
    <name type="scientific">Araneus ventricosus</name>
    <name type="common">Orbweaver spider</name>
    <name type="synonym">Epeira ventricosa</name>
    <dbReference type="NCBI Taxonomy" id="182803"/>
    <lineage>
        <taxon>Eukaryota</taxon>
        <taxon>Metazoa</taxon>
        <taxon>Ecdysozoa</taxon>
        <taxon>Arthropoda</taxon>
        <taxon>Chelicerata</taxon>
        <taxon>Arachnida</taxon>
        <taxon>Araneae</taxon>
        <taxon>Araneomorphae</taxon>
        <taxon>Entelegynae</taxon>
        <taxon>Araneoidea</taxon>
        <taxon>Araneidae</taxon>
        <taxon>Araneus</taxon>
    </lineage>
</organism>
<evidence type="ECO:0000313" key="3">
    <source>
        <dbReference type="Proteomes" id="UP000499080"/>
    </source>
</evidence>
<name>A0A4Y2I880_ARAVE</name>
<accession>A0A4Y2I880</accession>
<dbReference type="AlphaFoldDB" id="A0A4Y2I880"/>
<dbReference type="EMBL" id="BGPR01002465">
    <property type="protein sequence ID" value="GBM73903.1"/>
    <property type="molecule type" value="Genomic_DNA"/>
</dbReference>
<sequence>METNCDYFIPSFDSSPSDSSEFEENRQIRQVDGYAHDDANLNSSITTTPNRLVCYSNTSDDESSDHLRPNTPIHEYTAQFPAAIHIESSILLKYEGKQIYVSMSFYLLRNH</sequence>
<feature type="region of interest" description="Disordered" evidence="1">
    <location>
        <begin position="1"/>
        <end position="26"/>
    </location>
</feature>
<proteinExistence type="predicted"/>